<name>A0A2B4RFM0_STYPI</name>
<sequence length="156" mass="17368">MSDKCTAVLTADSKKYLFFVIDIIFPAGKVEIENEVAEKEVPNEERFNGLTKEALVKLIEDTTDAKSAVEALARQLYSSEELQNSSVTGFQCNKDYTARPGLSPSRRSILESIVLRKGFPAVTRSSVRKDLGLGLKKARANKENKAKCRGQEQRKL</sequence>
<dbReference type="Gene3D" id="1.10.10.2590">
    <property type="entry name" value="BEN domain"/>
    <property type="match status" value="1"/>
</dbReference>
<dbReference type="EMBL" id="LSMT01000550">
    <property type="protein sequence ID" value="PFX16401.1"/>
    <property type="molecule type" value="Genomic_DNA"/>
</dbReference>
<evidence type="ECO:0000313" key="2">
    <source>
        <dbReference type="EMBL" id="PFX16401.1"/>
    </source>
</evidence>
<proteinExistence type="predicted"/>
<organism evidence="2 3">
    <name type="scientific">Stylophora pistillata</name>
    <name type="common">Smooth cauliflower coral</name>
    <dbReference type="NCBI Taxonomy" id="50429"/>
    <lineage>
        <taxon>Eukaryota</taxon>
        <taxon>Metazoa</taxon>
        <taxon>Cnidaria</taxon>
        <taxon>Anthozoa</taxon>
        <taxon>Hexacorallia</taxon>
        <taxon>Scleractinia</taxon>
        <taxon>Astrocoeniina</taxon>
        <taxon>Pocilloporidae</taxon>
        <taxon>Stylophora</taxon>
    </lineage>
</organism>
<dbReference type="Pfam" id="PF10523">
    <property type="entry name" value="BEN"/>
    <property type="match status" value="1"/>
</dbReference>
<gene>
    <name evidence="2" type="ORF">AWC38_SpisGene19334</name>
</gene>
<keyword evidence="3" id="KW-1185">Reference proteome</keyword>
<accession>A0A2B4RFM0</accession>
<evidence type="ECO:0000259" key="1">
    <source>
        <dbReference type="Pfam" id="PF10523"/>
    </source>
</evidence>
<dbReference type="InterPro" id="IPR018379">
    <property type="entry name" value="BEN_domain"/>
</dbReference>
<feature type="domain" description="BEN" evidence="1">
    <location>
        <begin position="68"/>
        <end position="114"/>
    </location>
</feature>
<reference evidence="3" key="1">
    <citation type="journal article" date="2017" name="bioRxiv">
        <title>Comparative analysis of the genomes of Stylophora pistillata and Acropora digitifera provides evidence for extensive differences between species of corals.</title>
        <authorList>
            <person name="Voolstra C.R."/>
            <person name="Li Y."/>
            <person name="Liew Y.J."/>
            <person name="Baumgarten S."/>
            <person name="Zoccola D."/>
            <person name="Flot J.-F."/>
            <person name="Tambutte S."/>
            <person name="Allemand D."/>
            <person name="Aranda M."/>
        </authorList>
    </citation>
    <scope>NUCLEOTIDE SEQUENCE [LARGE SCALE GENOMIC DNA]</scope>
</reference>
<evidence type="ECO:0000313" key="3">
    <source>
        <dbReference type="Proteomes" id="UP000225706"/>
    </source>
</evidence>
<dbReference type="GO" id="GO:0003677">
    <property type="term" value="F:DNA binding"/>
    <property type="evidence" value="ECO:0007669"/>
    <property type="project" value="InterPro"/>
</dbReference>
<comment type="caution">
    <text evidence="2">The sequence shown here is derived from an EMBL/GenBank/DDBJ whole genome shotgun (WGS) entry which is preliminary data.</text>
</comment>
<protein>
    <recommendedName>
        <fullName evidence="1">BEN domain-containing protein</fullName>
    </recommendedName>
</protein>
<dbReference type="Proteomes" id="UP000225706">
    <property type="component" value="Unassembled WGS sequence"/>
</dbReference>
<dbReference type="AlphaFoldDB" id="A0A2B4RFM0"/>